<dbReference type="Gene3D" id="3.30.360.10">
    <property type="entry name" value="Dihydrodipicolinate Reductase, domain 2"/>
    <property type="match status" value="1"/>
</dbReference>
<evidence type="ECO:0000313" key="4">
    <source>
        <dbReference type="Proteomes" id="UP001595752"/>
    </source>
</evidence>
<dbReference type="InterPro" id="IPR050463">
    <property type="entry name" value="Gfo/Idh/MocA_oxidrdct_glycsds"/>
</dbReference>
<dbReference type="SUPFAM" id="SSF51735">
    <property type="entry name" value="NAD(P)-binding Rossmann-fold domains"/>
    <property type="match status" value="1"/>
</dbReference>
<dbReference type="InterPro" id="IPR000683">
    <property type="entry name" value="Gfo/Idh/MocA-like_OxRdtase_N"/>
</dbReference>
<dbReference type="InterPro" id="IPR036291">
    <property type="entry name" value="NAD(P)-bd_dom_sf"/>
</dbReference>
<accession>A0ABV8B8E6</accession>
<dbReference type="EMBL" id="JBHRZT010000072">
    <property type="protein sequence ID" value="MFC3885619.1"/>
    <property type="molecule type" value="Genomic_DNA"/>
</dbReference>
<gene>
    <name evidence="3" type="ORF">ACFOU2_19950</name>
</gene>
<dbReference type="Gene3D" id="3.40.50.720">
    <property type="entry name" value="NAD(P)-binding Rossmann-like Domain"/>
    <property type="match status" value="1"/>
</dbReference>
<dbReference type="PANTHER" id="PTHR43818">
    <property type="entry name" value="BCDNA.GH03377"/>
    <property type="match status" value="1"/>
</dbReference>
<dbReference type="PANTHER" id="PTHR43818:SF11">
    <property type="entry name" value="BCDNA.GH03377"/>
    <property type="match status" value="1"/>
</dbReference>
<comment type="caution">
    <text evidence="3">The sequence shown here is derived from an EMBL/GenBank/DDBJ whole genome shotgun (WGS) entry which is preliminary data.</text>
</comment>
<keyword evidence="4" id="KW-1185">Reference proteome</keyword>
<dbReference type="Pfam" id="PF01408">
    <property type="entry name" value="GFO_IDH_MocA"/>
    <property type="match status" value="1"/>
</dbReference>
<name>A0ABV8B8E6_9BACI</name>
<dbReference type="RefSeq" id="WP_377918023.1">
    <property type="nucleotide sequence ID" value="NZ_JBHRZT010000072.1"/>
</dbReference>
<proteinExistence type="predicted"/>
<feature type="domain" description="Gfo/Idh/MocA-like oxidoreductase N-terminal" evidence="2">
    <location>
        <begin position="2"/>
        <end position="58"/>
    </location>
</feature>
<protein>
    <submittedName>
        <fullName evidence="3">Gfo/Idh/MocA family protein</fullName>
    </submittedName>
</protein>
<sequence length="149" mass="16847">MQNPEVEAVYCAVPHHLHQQMYIDIIEAGKHLLGEKPFGIDLKANEAILKAVRQNPNVIVRCSSEFPFFPGAYKLHNLVRQGFAGEIISVEAGFWHSSDLDPDKPINWKRQLLQMESMAVWATSACMCCIYHYVLAGDPILSMQSYQIS</sequence>
<dbReference type="Proteomes" id="UP001595752">
    <property type="component" value="Unassembled WGS sequence"/>
</dbReference>
<keyword evidence="1" id="KW-0560">Oxidoreductase</keyword>
<evidence type="ECO:0000256" key="1">
    <source>
        <dbReference type="ARBA" id="ARBA00023002"/>
    </source>
</evidence>
<organism evidence="3 4">
    <name type="scientific">Bacillus songklensis</name>
    <dbReference type="NCBI Taxonomy" id="1069116"/>
    <lineage>
        <taxon>Bacteria</taxon>
        <taxon>Bacillati</taxon>
        <taxon>Bacillota</taxon>
        <taxon>Bacilli</taxon>
        <taxon>Bacillales</taxon>
        <taxon>Bacillaceae</taxon>
        <taxon>Bacillus</taxon>
    </lineage>
</organism>
<evidence type="ECO:0000259" key="2">
    <source>
        <dbReference type="Pfam" id="PF01408"/>
    </source>
</evidence>
<evidence type="ECO:0000313" key="3">
    <source>
        <dbReference type="EMBL" id="MFC3885619.1"/>
    </source>
</evidence>
<reference evidence="4" key="1">
    <citation type="journal article" date="2019" name="Int. J. Syst. Evol. Microbiol.">
        <title>The Global Catalogue of Microorganisms (GCM) 10K type strain sequencing project: providing services to taxonomists for standard genome sequencing and annotation.</title>
        <authorList>
            <consortium name="The Broad Institute Genomics Platform"/>
            <consortium name="The Broad Institute Genome Sequencing Center for Infectious Disease"/>
            <person name="Wu L."/>
            <person name="Ma J."/>
        </authorList>
    </citation>
    <scope>NUCLEOTIDE SEQUENCE [LARGE SCALE GENOMIC DNA]</scope>
    <source>
        <strain evidence="4">CCUG 61889</strain>
    </source>
</reference>